<feature type="compositionally biased region" description="Polar residues" evidence="1">
    <location>
        <begin position="166"/>
        <end position="184"/>
    </location>
</feature>
<reference evidence="2 3" key="1">
    <citation type="submission" date="2020-05" db="EMBL/GenBank/DDBJ databases">
        <title>WGS assembly of Panicum virgatum.</title>
        <authorList>
            <person name="Lovell J.T."/>
            <person name="Jenkins J."/>
            <person name="Shu S."/>
            <person name="Juenger T.E."/>
            <person name="Schmutz J."/>
        </authorList>
    </citation>
    <scope>NUCLEOTIDE SEQUENCE [LARGE SCALE GENOMIC DNA]</scope>
    <source>
        <strain evidence="3">cv. AP13</strain>
    </source>
</reference>
<feature type="compositionally biased region" description="Low complexity" evidence="1">
    <location>
        <begin position="32"/>
        <end position="42"/>
    </location>
</feature>
<dbReference type="Proteomes" id="UP000823388">
    <property type="component" value="Chromosome 4K"/>
</dbReference>
<sequence length="184" mass="20074">MSRRHADMKARAWGRSGRDGSRRGGEKEPTQRGAVRWAGRARGIQRARGRTSAAIRPANGSRRCSSTPQIRLLALETLKKKPAADKGAKPAAREGERKPEVFWPPCPSPRSPGPTSRTTTTKTTSPPPRRRPGPSGERQPRRRQGPARRARPGRGPAAGTKGSKKVVQQSPRAQVQWKISCSIA</sequence>
<evidence type="ECO:0000313" key="2">
    <source>
        <dbReference type="EMBL" id="KAG2611013.1"/>
    </source>
</evidence>
<accession>A0A8T0TPQ5</accession>
<organism evidence="2 3">
    <name type="scientific">Panicum virgatum</name>
    <name type="common">Blackwell switchgrass</name>
    <dbReference type="NCBI Taxonomy" id="38727"/>
    <lineage>
        <taxon>Eukaryota</taxon>
        <taxon>Viridiplantae</taxon>
        <taxon>Streptophyta</taxon>
        <taxon>Embryophyta</taxon>
        <taxon>Tracheophyta</taxon>
        <taxon>Spermatophyta</taxon>
        <taxon>Magnoliopsida</taxon>
        <taxon>Liliopsida</taxon>
        <taxon>Poales</taxon>
        <taxon>Poaceae</taxon>
        <taxon>PACMAD clade</taxon>
        <taxon>Panicoideae</taxon>
        <taxon>Panicodae</taxon>
        <taxon>Paniceae</taxon>
        <taxon>Panicinae</taxon>
        <taxon>Panicum</taxon>
        <taxon>Panicum sect. Hiantes</taxon>
    </lineage>
</organism>
<evidence type="ECO:0000313" key="3">
    <source>
        <dbReference type="Proteomes" id="UP000823388"/>
    </source>
</evidence>
<gene>
    <name evidence="2" type="ORF">PVAP13_4KG118110</name>
</gene>
<evidence type="ECO:0000256" key="1">
    <source>
        <dbReference type="SAM" id="MobiDB-lite"/>
    </source>
</evidence>
<proteinExistence type="predicted"/>
<dbReference type="AlphaFoldDB" id="A0A8T0TPQ5"/>
<comment type="caution">
    <text evidence="2">The sequence shown here is derived from an EMBL/GenBank/DDBJ whole genome shotgun (WGS) entry which is preliminary data.</text>
</comment>
<name>A0A8T0TPQ5_PANVG</name>
<feature type="compositionally biased region" description="Low complexity" evidence="1">
    <location>
        <begin position="113"/>
        <end position="124"/>
    </location>
</feature>
<feature type="compositionally biased region" description="Basic residues" evidence="1">
    <location>
        <begin position="140"/>
        <end position="152"/>
    </location>
</feature>
<protein>
    <submittedName>
        <fullName evidence="2">Uncharacterized protein</fullName>
    </submittedName>
</protein>
<feature type="compositionally biased region" description="Basic and acidic residues" evidence="1">
    <location>
        <begin position="1"/>
        <end position="30"/>
    </location>
</feature>
<feature type="region of interest" description="Disordered" evidence="1">
    <location>
        <begin position="1"/>
        <end position="184"/>
    </location>
</feature>
<keyword evidence="3" id="KW-1185">Reference proteome</keyword>
<feature type="compositionally biased region" description="Basic and acidic residues" evidence="1">
    <location>
        <begin position="77"/>
        <end position="100"/>
    </location>
</feature>
<dbReference type="EMBL" id="CM029043">
    <property type="protein sequence ID" value="KAG2611013.1"/>
    <property type="molecule type" value="Genomic_DNA"/>
</dbReference>
<feature type="compositionally biased region" description="Pro residues" evidence="1">
    <location>
        <begin position="102"/>
        <end position="112"/>
    </location>
</feature>